<evidence type="ECO:0000256" key="2">
    <source>
        <dbReference type="ARBA" id="ARBA00010742"/>
    </source>
</evidence>
<dbReference type="Pfam" id="PF13379">
    <property type="entry name" value="NMT1_2"/>
    <property type="match status" value="1"/>
</dbReference>
<dbReference type="STRING" id="487184.SAMN05216421_1670"/>
<dbReference type="RefSeq" id="WP_093393081.1">
    <property type="nucleotide sequence ID" value="NZ_LT629736.1"/>
</dbReference>
<evidence type="ECO:0000313" key="6">
    <source>
        <dbReference type="Proteomes" id="UP000243207"/>
    </source>
</evidence>
<gene>
    <name evidence="5" type="ORF">SAMN05216421_1670</name>
</gene>
<reference evidence="6" key="1">
    <citation type="submission" date="2016-10" db="EMBL/GenBank/DDBJ databases">
        <authorList>
            <person name="Varghese N."/>
            <person name="Submissions S."/>
        </authorList>
    </citation>
    <scope>NUCLEOTIDE SEQUENCE [LARGE SCALE GENOMIC DNA]</scope>
    <source>
        <strain evidence="6">NRRL B-51270</strain>
    </source>
</reference>
<dbReference type="GO" id="GO:0042597">
    <property type="term" value="C:periplasmic space"/>
    <property type="evidence" value="ECO:0007669"/>
    <property type="project" value="UniProtKB-SubCell"/>
</dbReference>
<proteinExistence type="inferred from homology"/>
<dbReference type="EMBL" id="LT629736">
    <property type="protein sequence ID" value="SDS51793.1"/>
    <property type="molecule type" value="Genomic_DNA"/>
</dbReference>
<evidence type="ECO:0000313" key="5">
    <source>
        <dbReference type="EMBL" id="SDS51793.1"/>
    </source>
</evidence>
<keyword evidence="3 4" id="KW-0732">Signal</keyword>
<evidence type="ECO:0000256" key="3">
    <source>
        <dbReference type="ARBA" id="ARBA00022729"/>
    </source>
</evidence>
<accession>A0A1H1SVF1</accession>
<dbReference type="AlphaFoldDB" id="A0A1H1SVF1"/>
<dbReference type="SUPFAM" id="SSF53850">
    <property type="entry name" value="Periplasmic binding protein-like II"/>
    <property type="match status" value="1"/>
</dbReference>
<organism evidence="5 6">
    <name type="scientific">Halopseudomonas xinjiangensis</name>
    <dbReference type="NCBI Taxonomy" id="487184"/>
    <lineage>
        <taxon>Bacteria</taxon>
        <taxon>Pseudomonadati</taxon>
        <taxon>Pseudomonadota</taxon>
        <taxon>Gammaproteobacteria</taxon>
        <taxon>Pseudomonadales</taxon>
        <taxon>Pseudomonadaceae</taxon>
        <taxon>Halopseudomonas</taxon>
    </lineage>
</organism>
<evidence type="ECO:0000256" key="4">
    <source>
        <dbReference type="SAM" id="SignalP"/>
    </source>
</evidence>
<dbReference type="OrthoDB" id="5292144at2"/>
<evidence type="ECO:0000256" key="1">
    <source>
        <dbReference type="ARBA" id="ARBA00004418"/>
    </source>
</evidence>
<dbReference type="PANTHER" id="PTHR30024">
    <property type="entry name" value="ALIPHATIC SULFONATES-BINDING PROTEIN-RELATED"/>
    <property type="match status" value="1"/>
</dbReference>
<dbReference type="PANTHER" id="PTHR30024:SF47">
    <property type="entry name" value="TAURINE-BINDING PERIPLASMIC PROTEIN"/>
    <property type="match status" value="1"/>
</dbReference>
<name>A0A1H1SVF1_9GAMM</name>
<feature type="signal peptide" evidence="4">
    <location>
        <begin position="1"/>
        <end position="25"/>
    </location>
</feature>
<dbReference type="Gene3D" id="3.40.190.10">
    <property type="entry name" value="Periplasmic binding protein-like II"/>
    <property type="match status" value="2"/>
</dbReference>
<dbReference type="NCBIfam" id="TIGR03427">
    <property type="entry name" value="ABC_peri_uca"/>
    <property type="match status" value="1"/>
</dbReference>
<dbReference type="InterPro" id="IPR017793">
    <property type="entry name" value="ABC_transptr_urea-assoc_sub-bd"/>
</dbReference>
<protein>
    <submittedName>
        <fullName evidence="5">NitT/TauT family transport system substrate-binding protein</fullName>
    </submittedName>
</protein>
<dbReference type="Proteomes" id="UP000243207">
    <property type="component" value="Chromosome I"/>
</dbReference>
<feature type="chain" id="PRO_5009260456" evidence="4">
    <location>
        <begin position="26"/>
        <end position="356"/>
    </location>
</feature>
<sequence>MFKQSIKKALCVVATGLFIATGASAQEKQSFKMAWSIYAGWMPWAYAVDHGIVDKWADKYGIDIEVVQFNDYIESINQFTVGEFDAGAMTNMDALTIPAAGGVDTTALILGDYSNGNDGILLKDATSMEDIRGRSVNLVELSVSHYFLARALEEHGMSERDIKVINTSDADAVASFTTPGVTAAAVWNPQLSMIKQQYPDAVQVFDSSQIPGEIIDMVAVHTEVLKANPDFGKALVGAWFETLEIMSGDGEEARKARTFMAERAGTDLASFDAQLAETMLFYTPADAHAFATDDALRNTMDRVRLFSFDKGLLGNGAPSADVIGMQFADGATLGSANNIKLRFDPSFVRMAMEDKL</sequence>
<keyword evidence="6" id="KW-1185">Reference proteome</keyword>
<comment type="similarity">
    <text evidence="2">Belongs to the bacterial solute-binding protein SsuA/TauA family.</text>
</comment>
<comment type="subcellular location">
    <subcellularLocation>
        <location evidence="1">Periplasm</location>
    </subcellularLocation>
</comment>